<dbReference type="GO" id="GO:0006511">
    <property type="term" value="P:ubiquitin-dependent protein catabolic process"/>
    <property type="evidence" value="ECO:0007669"/>
    <property type="project" value="InterPro"/>
</dbReference>
<evidence type="ECO:0000256" key="4">
    <source>
        <dbReference type="ARBA" id="ARBA00022679"/>
    </source>
</evidence>
<dbReference type="InterPro" id="IPR018957">
    <property type="entry name" value="Znf_C3HC4_RING-type"/>
</dbReference>
<dbReference type="UniPathway" id="UPA00143"/>
<evidence type="ECO:0000256" key="5">
    <source>
        <dbReference type="ARBA" id="ARBA00022723"/>
    </source>
</evidence>
<dbReference type="EMBL" id="SOZI01000083">
    <property type="protein sequence ID" value="TNY19849.1"/>
    <property type="molecule type" value="Genomic_DNA"/>
</dbReference>
<sequence length="220" mass="23094">MSEPSTSLPLELEAGAPAPPSAPAPVEPPTPVTPSEPETYPPSADDKGKGKATEDLLERFTCHICLEVPSEPVVTPCGHLHCWPCMHEWLVESSGRACPVCKAPLTVEKLVPIYAGSGEETDPRSAAATSYRSGGTGSAFSLQAGLFPLPGLSFGWTWPPPPAGDAGPAPHLAQDGGAPFLVAQPATLVRRADVDWRTALMQQVFMILFFAVFVAITLAG</sequence>
<evidence type="ECO:0000256" key="10">
    <source>
        <dbReference type="SAM" id="MobiDB-lite"/>
    </source>
</evidence>
<feature type="region of interest" description="Disordered" evidence="10">
    <location>
        <begin position="1"/>
        <end position="51"/>
    </location>
</feature>
<dbReference type="OrthoDB" id="6270329at2759"/>
<evidence type="ECO:0000256" key="6">
    <source>
        <dbReference type="ARBA" id="ARBA00022771"/>
    </source>
</evidence>
<evidence type="ECO:0000256" key="7">
    <source>
        <dbReference type="ARBA" id="ARBA00022786"/>
    </source>
</evidence>
<feature type="compositionally biased region" description="Pro residues" evidence="10">
    <location>
        <begin position="17"/>
        <end position="34"/>
    </location>
</feature>
<dbReference type="InterPro" id="IPR045103">
    <property type="entry name" value="RNF5/RNF185-like"/>
</dbReference>
<dbReference type="Pfam" id="PF00097">
    <property type="entry name" value="zf-C3HC4"/>
    <property type="match status" value="1"/>
</dbReference>
<keyword evidence="5" id="KW-0479">Metal-binding</keyword>
<dbReference type="InterPro" id="IPR001841">
    <property type="entry name" value="Znf_RING"/>
</dbReference>
<keyword evidence="6 9" id="KW-0863">Zinc-finger</keyword>
<comment type="catalytic activity">
    <reaction evidence="1">
        <text>S-ubiquitinyl-[E2 ubiquitin-conjugating enzyme]-L-cysteine + [acceptor protein]-L-lysine = [E2 ubiquitin-conjugating enzyme]-L-cysteine + N(6)-ubiquitinyl-[acceptor protein]-L-lysine.</text>
        <dbReference type="EC" id="2.3.2.27"/>
    </reaction>
</comment>
<dbReference type="InterPro" id="IPR013083">
    <property type="entry name" value="Znf_RING/FYVE/PHD"/>
</dbReference>
<keyword evidence="11" id="KW-0812">Transmembrane</keyword>
<keyword evidence="8" id="KW-0862">Zinc</keyword>
<dbReference type="STRING" id="5288.A0A5C5FU24"/>
<name>A0A5C5FU24_9BASI</name>
<keyword evidence="11" id="KW-1133">Transmembrane helix</keyword>
<dbReference type="CDD" id="cd16534">
    <property type="entry name" value="RING-HC_RNF5-like"/>
    <property type="match status" value="1"/>
</dbReference>
<evidence type="ECO:0000256" key="9">
    <source>
        <dbReference type="PROSITE-ProRule" id="PRU00175"/>
    </source>
</evidence>
<gene>
    <name evidence="13" type="ORF">DMC30DRAFT_447595</name>
</gene>
<evidence type="ECO:0000313" key="13">
    <source>
        <dbReference type="EMBL" id="TNY19849.1"/>
    </source>
</evidence>
<evidence type="ECO:0000259" key="12">
    <source>
        <dbReference type="PROSITE" id="PS50089"/>
    </source>
</evidence>
<dbReference type="SMART" id="SM00184">
    <property type="entry name" value="RING"/>
    <property type="match status" value="1"/>
</dbReference>
<dbReference type="Proteomes" id="UP000311382">
    <property type="component" value="Unassembled WGS sequence"/>
</dbReference>
<organism evidence="13 14">
    <name type="scientific">Rhodotorula diobovata</name>
    <dbReference type="NCBI Taxonomy" id="5288"/>
    <lineage>
        <taxon>Eukaryota</taxon>
        <taxon>Fungi</taxon>
        <taxon>Dikarya</taxon>
        <taxon>Basidiomycota</taxon>
        <taxon>Pucciniomycotina</taxon>
        <taxon>Microbotryomycetes</taxon>
        <taxon>Sporidiobolales</taxon>
        <taxon>Sporidiobolaceae</taxon>
        <taxon>Rhodotorula</taxon>
    </lineage>
</organism>
<dbReference type="GO" id="GO:0008270">
    <property type="term" value="F:zinc ion binding"/>
    <property type="evidence" value="ECO:0007669"/>
    <property type="project" value="UniProtKB-KW"/>
</dbReference>
<accession>A0A5C5FU24</accession>
<keyword evidence="11" id="KW-0472">Membrane</keyword>
<evidence type="ECO:0000256" key="1">
    <source>
        <dbReference type="ARBA" id="ARBA00000900"/>
    </source>
</evidence>
<evidence type="ECO:0000256" key="3">
    <source>
        <dbReference type="ARBA" id="ARBA00012483"/>
    </source>
</evidence>
<dbReference type="GO" id="GO:0061630">
    <property type="term" value="F:ubiquitin protein ligase activity"/>
    <property type="evidence" value="ECO:0007669"/>
    <property type="project" value="UniProtKB-EC"/>
</dbReference>
<reference evidence="13 14" key="1">
    <citation type="submission" date="2019-03" db="EMBL/GenBank/DDBJ databases">
        <title>Rhodosporidium diobovatum UCD-FST 08-225 genome sequencing, assembly, and annotation.</title>
        <authorList>
            <person name="Fakankun I.U."/>
            <person name="Fristensky B."/>
            <person name="Levin D.B."/>
        </authorList>
    </citation>
    <scope>NUCLEOTIDE SEQUENCE [LARGE SCALE GENOMIC DNA]</scope>
    <source>
        <strain evidence="13 14">UCD-FST 08-225</strain>
    </source>
</reference>
<evidence type="ECO:0000256" key="8">
    <source>
        <dbReference type="ARBA" id="ARBA00022833"/>
    </source>
</evidence>
<comment type="pathway">
    <text evidence="2">Protein modification; protein ubiquitination.</text>
</comment>
<proteinExistence type="predicted"/>
<dbReference type="PANTHER" id="PTHR12313">
    <property type="entry name" value="E3 UBIQUITIN-PROTEIN LIGASE RNF5-RELATED"/>
    <property type="match status" value="1"/>
</dbReference>
<evidence type="ECO:0000256" key="11">
    <source>
        <dbReference type="SAM" id="Phobius"/>
    </source>
</evidence>
<keyword evidence="7" id="KW-0833">Ubl conjugation pathway</keyword>
<dbReference type="AlphaFoldDB" id="A0A5C5FU24"/>
<evidence type="ECO:0000313" key="14">
    <source>
        <dbReference type="Proteomes" id="UP000311382"/>
    </source>
</evidence>
<feature type="domain" description="RING-type" evidence="12">
    <location>
        <begin position="62"/>
        <end position="102"/>
    </location>
</feature>
<dbReference type="EC" id="2.3.2.27" evidence="3"/>
<comment type="caution">
    <text evidence="13">The sequence shown here is derived from an EMBL/GenBank/DDBJ whole genome shotgun (WGS) entry which is preliminary data.</text>
</comment>
<keyword evidence="4" id="KW-0808">Transferase</keyword>
<keyword evidence="14" id="KW-1185">Reference proteome</keyword>
<dbReference type="GO" id="GO:0016567">
    <property type="term" value="P:protein ubiquitination"/>
    <property type="evidence" value="ECO:0007669"/>
    <property type="project" value="UniProtKB-UniPathway"/>
</dbReference>
<dbReference type="GO" id="GO:0005783">
    <property type="term" value="C:endoplasmic reticulum"/>
    <property type="evidence" value="ECO:0007669"/>
    <property type="project" value="InterPro"/>
</dbReference>
<dbReference type="PROSITE" id="PS50089">
    <property type="entry name" value="ZF_RING_2"/>
    <property type="match status" value="1"/>
</dbReference>
<protein>
    <recommendedName>
        <fullName evidence="3">RING-type E3 ubiquitin transferase</fullName>
        <ecNumber evidence="3">2.3.2.27</ecNumber>
    </recommendedName>
</protein>
<feature type="transmembrane region" description="Helical" evidence="11">
    <location>
        <begin position="200"/>
        <end position="219"/>
    </location>
</feature>
<dbReference type="SUPFAM" id="SSF57850">
    <property type="entry name" value="RING/U-box"/>
    <property type="match status" value="1"/>
</dbReference>
<dbReference type="Gene3D" id="3.30.40.10">
    <property type="entry name" value="Zinc/RING finger domain, C3HC4 (zinc finger)"/>
    <property type="match status" value="1"/>
</dbReference>
<evidence type="ECO:0000256" key="2">
    <source>
        <dbReference type="ARBA" id="ARBA00004906"/>
    </source>
</evidence>